<accession>A0A239BZK6</accession>
<gene>
    <name evidence="3" type="ORF">SAMN05421757_1018</name>
</gene>
<organism evidence="3 4">
    <name type="scientific">Tropicimonas sediminicola</name>
    <dbReference type="NCBI Taxonomy" id="1031541"/>
    <lineage>
        <taxon>Bacteria</taxon>
        <taxon>Pseudomonadati</taxon>
        <taxon>Pseudomonadota</taxon>
        <taxon>Alphaproteobacteria</taxon>
        <taxon>Rhodobacterales</taxon>
        <taxon>Roseobacteraceae</taxon>
        <taxon>Tropicimonas</taxon>
    </lineage>
</organism>
<reference evidence="3 4" key="1">
    <citation type="submission" date="2017-06" db="EMBL/GenBank/DDBJ databases">
        <authorList>
            <person name="Kim H.J."/>
            <person name="Triplett B.A."/>
        </authorList>
    </citation>
    <scope>NUCLEOTIDE SEQUENCE [LARGE SCALE GENOMIC DNA]</scope>
    <source>
        <strain evidence="3 4">DSM 29339</strain>
    </source>
</reference>
<dbReference type="Proteomes" id="UP000198426">
    <property type="component" value="Unassembled WGS sequence"/>
</dbReference>
<dbReference type="Gene3D" id="3.40.50.10610">
    <property type="entry name" value="ABC-type transport auxiliary lipoprotein component"/>
    <property type="match status" value="1"/>
</dbReference>
<dbReference type="Pfam" id="PF03886">
    <property type="entry name" value="ABC_trans_aux"/>
    <property type="match status" value="1"/>
</dbReference>
<evidence type="ECO:0000313" key="4">
    <source>
        <dbReference type="Proteomes" id="UP000198426"/>
    </source>
</evidence>
<protein>
    <submittedName>
        <fullName evidence="3">Cholesterol transport system auxiliary component</fullName>
    </submittedName>
</protein>
<dbReference type="InterPro" id="IPR005586">
    <property type="entry name" value="ABC_trans_aux"/>
</dbReference>
<keyword evidence="4" id="KW-1185">Reference proteome</keyword>
<evidence type="ECO:0000259" key="2">
    <source>
        <dbReference type="Pfam" id="PF03886"/>
    </source>
</evidence>
<dbReference type="EMBL" id="FZOY01000001">
    <property type="protein sequence ID" value="SNS13310.1"/>
    <property type="molecule type" value="Genomic_DNA"/>
</dbReference>
<keyword evidence="1" id="KW-0732">Signal</keyword>
<evidence type="ECO:0000256" key="1">
    <source>
        <dbReference type="SAM" id="SignalP"/>
    </source>
</evidence>
<dbReference type="RefSeq" id="WP_176442719.1">
    <property type="nucleotide sequence ID" value="NZ_FZOY01000001.1"/>
</dbReference>
<dbReference type="PROSITE" id="PS51257">
    <property type="entry name" value="PROKAR_LIPOPROTEIN"/>
    <property type="match status" value="1"/>
</dbReference>
<name>A0A239BZK6_9RHOB</name>
<sequence>MLRPLTVAALALFALAGCSAVGALNQASAPLDVYELRAPRSLPTTRGGPQGIDFIVEEPTASGVINTDRILVRPSSAQVQYLPDARWSETAPAMIRSALVESFERMGAFRYVGRQPLGLSGDVALVSNLTEFHVDVQPDGDTGTVRMTLVARLVREDDARILSSRTFTRAVAVPDTATPTIIAAYEAASGSLLAELSSWVLSARGIAQAPS</sequence>
<evidence type="ECO:0000313" key="3">
    <source>
        <dbReference type="EMBL" id="SNS13310.1"/>
    </source>
</evidence>
<dbReference type="SUPFAM" id="SSF159594">
    <property type="entry name" value="XCC0632-like"/>
    <property type="match status" value="1"/>
</dbReference>
<proteinExistence type="predicted"/>
<dbReference type="AlphaFoldDB" id="A0A239BZK6"/>
<feature type="domain" description="ABC-type transport auxiliary lipoprotein component" evidence="2">
    <location>
        <begin position="34"/>
        <end position="195"/>
    </location>
</feature>
<feature type="chain" id="PRO_5013009074" evidence="1">
    <location>
        <begin position="24"/>
        <end position="211"/>
    </location>
</feature>
<feature type="signal peptide" evidence="1">
    <location>
        <begin position="1"/>
        <end position="23"/>
    </location>
</feature>